<proteinExistence type="predicted"/>
<name>A0A432WT72_9GAMM</name>
<dbReference type="Pfam" id="PF20396">
    <property type="entry name" value="DUF6689"/>
    <property type="match status" value="1"/>
</dbReference>
<sequence length="275" mass="30294">MFKHLMGFAVAATLLVQPALTNSANANEIEFSANRISADLVLENGMDLQLSISFAQAIGLNEDNVSLSVQALDPNDHRIVNRLPDNFNMWAVDTFPVLISVKPKQDRGFSFSGEAEIELYTTSIVYADNIRLFRSHAGGEFEDITTLTAAGSLRARGSTGHFSDFILLVDDRDANVVAAAKARDLANYLYNHVFSMEDQFGSEIQALTRNINDHVQQGRYQAAASNLNNVLRKLESARGKSVPSVWRSSGDIENVQGELLTKARSLRFTLGTLLR</sequence>
<dbReference type="InterPro" id="IPR046511">
    <property type="entry name" value="DUF6689"/>
</dbReference>
<dbReference type="RefSeq" id="WP_126807883.1">
    <property type="nucleotide sequence ID" value="NZ_PIPP01000003.1"/>
</dbReference>
<keyword evidence="1" id="KW-0732">Signal</keyword>
<dbReference type="OrthoDB" id="5965825at2"/>
<evidence type="ECO:0000313" key="3">
    <source>
        <dbReference type="Proteomes" id="UP000286934"/>
    </source>
</evidence>
<dbReference type="EMBL" id="PIPP01000003">
    <property type="protein sequence ID" value="RUO36972.1"/>
    <property type="molecule type" value="Genomic_DNA"/>
</dbReference>
<evidence type="ECO:0000313" key="2">
    <source>
        <dbReference type="EMBL" id="RUO36972.1"/>
    </source>
</evidence>
<evidence type="ECO:0000256" key="1">
    <source>
        <dbReference type="SAM" id="SignalP"/>
    </source>
</evidence>
<comment type="caution">
    <text evidence="2">The sequence shown here is derived from an EMBL/GenBank/DDBJ whole genome shotgun (WGS) entry which is preliminary data.</text>
</comment>
<organism evidence="2 3">
    <name type="scientific">Aliidiomarina shirensis</name>
    <dbReference type="NCBI Taxonomy" id="1048642"/>
    <lineage>
        <taxon>Bacteria</taxon>
        <taxon>Pseudomonadati</taxon>
        <taxon>Pseudomonadota</taxon>
        <taxon>Gammaproteobacteria</taxon>
        <taxon>Alteromonadales</taxon>
        <taxon>Idiomarinaceae</taxon>
        <taxon>Aliidiomarina</taxon>
    </lineage>
</organism>
<protein>
    <submittedName>
        <fullName evidence="2">Uncharacterized protein</fullName>
    </submittedName>
</protein>
<keyword evidence="3" id="KW-1185">Reference proteome</keyword>
<dbReference type="AlphaFoldDB" id="A0A432WT72"/>
<accession>A0A432WT72</accession>
<gene>
    <name evidence="2" type="ORF">CWE13_09005</name>
</gene>
<feature type="chain" id="PRO_5019106610" evidence="1">
    <location>
        <begin position="27"/>
        <end position="275"/>
    </location>
</feature>
<feature type="signal peptide" evidence="1">
    <location>
        <begin position="1"/>
        <end position="26"/>
    </location>
</feature>
<dbReference type="Proteomes" id="UP000286934">
    <property type="component" value="Unassembled WGS sequence"/>
</dbReference>
<reference evidence="3" key="1">
    <citation type="journal article" date="2018" name="Front. Microbiol.">
        <title>Genome-Based Analysis Reveals the Taxonomy and Diversity of the Family Idiomarinaceae.</title>
        <authorList>
            <person name="Liu Y."/>
            <person name="Lai Q."/>
            <person name="Shao Z."/>
        </authorList>
    </citation>
    <scope>NUCLEOTIDE SEQUENCE [LARGE SCALE GENOMIC DNA]</scope>
    <source>
        <strain evidence="3">AIS</strain>
    </source>
</reference>